<dbReference type="InterPro" id="IPR012312">
    <property type="entry name" value="Hemerythrin-like"/>
</dbReference>
<dbReference type="EMBL" id="CH476595">
    <property type="protein sequence ID" value="EAU38007.1"/>
    <property type="molecule type" value="Genomic_DNA"/>
</dbReference>
<dbReference type="GeneID" id="4315711"/>
<dbReference type="PANTHER" id="PTHR35585:SF3">
    <property type="entry name" value="HEMERYTHRIN-LIKE DOMAIN-CONTAINING PROTEIN"/>
    <property type="match status" value="1"/>
</dbReference>
<evidence type="ECO:0000313" key="3">
    <source>
        <dbReference type="Proteomes" id="UP000007963"/>
    </source>
</evidence>
<gene>
    <name evidence="2" type="ORF">ATEG_01250</name>
</gene>
<name>Q0CYI4_ASPTN</name>
<dbReference type="Proteomes" id="UP000007963">
    <property type="component" value="Unassembled WGS sequence"/>
</dbReference>
<dbReference type="VEuPathDB" id="FungiDB:ATEG_01250"/>
<evidence type="ECO:0000259" key="1">
    <source>
        <dbReference type="Pfam" id="PF01814"/>
    </source>
</evidence>
<accession>Q0CYI4</accession>
<dbReference type="AlphaFoldDB" id="Q0CYI4"/>
<feature type="domain" description="Hemerythrin-like" evidence="1">
    <location>
        <begin position="4"/>
        <end position="77"/>
    </location>
</feature>
<dbReference type="Pfam" id="PF01814">
    <property type="entry name" value="Hemerythrin"/>
    <property type="match status" value="1"/>
</dbReference>
<sequence length="80" mass="9502">MSRLIDTIKQGHRELESYYDRITESQDKDEQTCYQNQFTWELARHSIGEELVVYPAFERLLADGKSMADKDRREHQTVPP</sequence>
<dbReference type="STRING" id="341663.Q0CYI4"/>
<dbReference type="HOGENOM" id="CLU_187299_0_0_1"/>
<protein>
    <recommendedName>
        <fullName evidence="1">Hemerythrin-like domain-containing protein</fullName>
    </recommendedName>
</protein>
<organism evidence="2 3">
    <name type="scientific">Aspergillus terreus (strain NIH 2624 / FGSC A1156)</name>
    <dbReference type="NCBI Taxonomy" id="341663"/>
    <lineage>
        <taxon>Eukaryota</taxon>
        <taxon>Fungi</taxon>
        <taxon>Dikarya</taxon>
        <taxon>Ascomycota</taxon>
        <taxon>Pezizomycotina</taxon>
        <taxon>Eurotiomycetes</taxon>
        <taxon>Eurotiomycetidae</taxon>
        <taxon>Eurotiales</taxon>
        <taxon>Aspergillaceae</taxon>
        <taxon>Aspergillus</taxon>
        <taxon>Aspergillus subgen. Circumdati</taxon>
    </lineage>
</organism>
<reference evidence="3" key="1">
    <citation type="submission" date="2005-09" db="EMBL/GenBank/DDBJ databases">
        <title>Annotation of the Aspergillus terreus NIH2624 genome.</title>
        <authorList>
            <person name="Birren B.W."/>
            <person name="Lander E.S."/>
            <person name="Galagan J.E."/>
            <person name="Nusbaum C."/>
            <person name="Devon K."/>
            <person name="Henn M."/>
            <person name="Ma L.-J."/>
            <person name="Jaffe D.B."/>
            <person name="Butler J."/>
            <person name="Alvarez P."/>
            <person name="Gnerre S."/>
            <person name="Grabherr M."/>
            <person name="Kleber M."/>
            <person name="Mauceli E.W."/>
            <person name="Brockman W."/>
            <person name="Rounsley S."/>
            <person name="Young S.K."/>
            <person name="LaButti K."/>
            <person name="Pushparaj V."/>
            <person name="DeCaprio D."/>
            <person name="Crawford M."/>
            <person name="Koehrsen M."/>
            <person name="Engels R."/>
            <person name="Montgomery P."/>
            <person name="Pearson M."/>
            <person name="Howarth C."/>
            <person name="Larson L."/>
            <person name="Luoma S."/>
            <person name="White J."/>
            <person name="Alvarado L."/>
            <person name="Kodira C.D."/>
            <person name="Zeng Q."/>
            <person name="Oleary S."/>
            <person name="Yandava C."/>
            <person name="Denning D.W."/>
            <person name="Nierman W.C."/>
            <person name="Milne T."/>
            <person name="Madden K."/>
        </authorList>
    </citation>
    <scope>NUCLEOTIDE SEQUENCE [LARGE SCALE GENOMIC DNA]</scope>
    <source>
        <strain evidence="3">NIH 2624 / FGSC A1156</strain>
    </source>
</reference>
<dbReference type="RefSeq" id="XP_001208615.1">
    <property type="nucleotide sequence ID" value="XM_001208615.1"/>
</dbReference>
<proteinExistence type="predicted"/>
<dbReference type="PANTHER" id="PTHR35585">
    <property type="entry name" value="HHE DOMAIN PROTEIN (AFU_ORTHOLOGUE AFUA_4G00730)"/>
    <property type="match status" value="1"/>
</dbReference>
<dbReference type="OrthoDB" id="9983919at2759"/>
<evidence type="ECO:0000313" key="2">
    <source>
        <dbReference type="EMBL" id="EAU38007.1"/>
    </source>
</evidence>